<dbReference type="AlphaFoldDB" id="A0A1X9LJB8"/>
<keyword evidence="3" id="KW-1185">Reference proteome</keyword>
<evidence type="ECO:0000313" key="2">
    <source>
        <dbReference type="EMBL" id="ARJ05296.1"/>
    </source>
</evidence>
<reference evidence="2 3" key="1">
    <citation type="submission" date="2017-04" db="EMBL/GenBank/DDBJ databases">
        <authorList>
            <person name="Afonso C.L."/>
            <person name="Miller P.J."/>
            <person name="Scott M.A."/>
            <person name="Spackman E."/>
            <person name="Goraichik I."/>
            <person name="Dimitrov K.M."/>
            <person name="Suarez D.L."/>
            <person name="Swayne D.E."/>
        </authorList>
    </citation>
    <scope>NUCLEOTIDE SEQUENCE [LARGE SCALE GENOMIC DNA]</scope>
    <source>
        <strain evidence="3">XA(T)</strain>
    </source>
</reference>
<gene>
    <name evidence="2" type="ORF">B5808_08770</name>
</gene>
<dbReference type="Pfam" id="PF12900">
    <property type="entry name" value="Pyridox_ox_2"/>
    <property type="match status" value="1"/>
</dbReference>
<evidence type="ECO:0008006" key="4">
    <source>
        <dbReference type="Google" id="ProtNLM"/>
    </source>
</evidence>
<dbReference type="Proteomes" id="UP000192775">
    <property type="component" value="Chromosome"/>
</dbReference>
<dbReference type="InterPro" id="IPR012349">
    <property type="entry name" value="Split_barrel_FMN-bd"/>
</dbReference>
<sequence>MPHDYPFPPEDPHADDVHPLTEQDCWARLSRSGLGRLAVIDPQGADIFPINYLVHDSQVLFRSAPGTKIVSLTADPRVAFESDGIHDRVRWSVVVRGGGGGSTSAGPFSPACRAGAGPRTRPPGSDVRGPASRGGWRRSSSPSSPPVPAALRSAGSSSPDR</sequence>
<accession>A0A1X9LJB8</accession>
<dbReference type="InterPro" id="IPR024747">
    <property type="entry name" value="Pyridox_Oxase-rel"/>
</dbReference>
<evidence type="ECO:0000313" key="3">
    <source>
        <dbReference type="Proteomes" id="UP000192775"/>
    </source>
</evidence>
<proteinExistence type="predicted"/>
<feature type="region of interest" description="Disordered" evidence="1">
    <location>
        <begin position="97"/>
        <end position="161"/>
    </location>
</feature>
<dbReference type="EMBL" id="CP020715">
    <property type="protein sequence ID" value="ARJ05296.1"/>
    <property type="molecule type" value="Genomic_DNA"/>
</dbReference>
<evidence type="ECO:0000256" key="1">
    <source>
        <dbReference type="SAM" id="MobiDB-lite"/>
    </source>
</evidence>
<protein>
    <recommendedName>
        <fullName evidence="4">Pyridoxamine 5'-phosphate oxidase putative domain-containing protein</fullName>
    </recommendedName>
</protein>
<dbReference type="STRING" id="1619308.B5808_08770"/>
<feature type="compositionally biased region" description="Low complexity" evidence="1">
    <location>
        <begin position="128"/>
        <end position="142"/>
    </location>
</feature>
<name>A0A1X9LJB8_9MICO</name>
<organism evidence="2 3">
    <name type="scientific">Cnuibacter physcomitrellae</name>
    <dbReference type="NCBI Taxonomy" id="1619308"/>
    <lineage>
        <taxon>Bacteria</taxon>
        <taxon>Bacillati</taxon>
        <taxon>Actinomycetota</taxon>
        <taxon>Actinomycetes</taxon>
        <taxon>Micrococcales</taxon>
        <taxon>Microbacteriaceae</taxon>
        <taxon>Cnuibacter</taxon>
    </lineage>
</organism>
<dbReference type="Gene3D" id="2.30.110.10">
    <property type="entry name" value="Electron Transport, Fmn-binding Protein, Chain A"/>
    <property type="match status" value="1"/>
</dbReference>
<dbReference type="SUPFAM" id="SSF50475">
    <property type="entry name" value="FMN-binding split barrel"/>
    <property type="match status" value="1"/>
</dbReference>
<dbReference type="KEGG" id="cphy:B5808_08770"/>